<dbReference type="Pfam" id="PF00646">
    <property type="entry name" value="F-box"/>
    <property type="match status" value="1"/>
</dbReference>
<feature type="domain" description="F-box" evidence="2">
    <location>
        <begin position="143"/>
        <end position="192"/>
    </location>
</feature>
<dbReference type="InParanoid" id="D8PTX8"/>
<dbReference type="CDD" id="cd09917">
    <property type="entry name" value="F-box_SF"/>
    <property type="match status" value="1"/>
</dbReference>
<feature type="region of interest" description="Disordered" evidence="1">
    <location>
        <begin position="1"/>
        <end position="133"/>
    </location>
</feature>
<dbReference type="VEuPathDB" id="FungiDB:SCHCODRAFT_02608814"/>
<feature type="compositionally biased region" description="Low complexity" evidence="1">
    <location>
        <begin position="88"/>
        <end position="101"/>
    </location>
</feature>
<evidence type="ECO:0000256" key="1">
    <source>
        <dbReference type="SAM" id="MobiDB-lite"/>
    </source>
</evidence>
<dbReference type="SMART" id="SM00256">
    <property type="entry name" value="FBOX"/>
    <property type="match status" value="1"/>
</dbReference>
<dbReference type="SUPFAM" id="SSF81383">
    <property type="entry name" value="F-box domain"/>
    <property type="match status" value="1"/>
</dbReference>
<name>D8PTX8_SCHCM</name>
<sequence length="467" mass="52826">MVFAPRRSSRLASASSPKELLTQTSGPCTTAAGKRASPAPSRSKPARTVANKAKKTNQGSSKTPKGPRKKACDIGREMEPPPRKRARTATTTTEARTRAPALEPIESKAQQTLEKDAPLHKSSDSVVKEAKRRPISAQEDGCLSRLFDLPPELIDEVLSHLHPIDLLHLCRTTKLLRSMLLNRSTAFLWRRCMANVPEHPLNPGVPDVPPKPDDLNEPQWANLLYGKVGCYRCHSHIANFVSWQTNQRLCKKCINARFVAIQQLWGFSIIPYQHMFHREQHAKSILPHYRHLPAVNRRGPPLYCQETASRYEQEWVAQATVPVEKGDAGNQKQDAQKISYVSWKPWVKQKQEQLNALVKHEKLCEDWAVREFERKCDQRERAVIQRLTDLGLGDAVARLPAGELGALRGVRTEHALSEESWLNIKSRIVSYVRRMRDKRLQKEKEGKIGGHQMFVTASTICNTKILA</sequence>
<feature type="compositionally biased region" description="Basic and acidic residues" evidence="1">
    <location>
        <begin position="113"/>
        <end position="129"/>
    </location>
</feature>
<gene>
    <name evidence="3" type="ORF">SCHCODRAFT_232022</name>
</gene>
<evidence type="ECO:0000259" key="2">
    <source>
        <dbReference type="PROSITE" id="PS50181"/>
    </source>
</evidence>
<dbReference type="HOGENOM" id="CLU_585463_0_0_1"/>
<evidence type="ECO:0000313" key="4">
    <source>
        <dbReference type="Proteomes" id="UP000007431"/>
    </source>
</evidence>
<protein>
    <recommendedName>
        <fullName evidence="2">F-box domain-containing protein</fullName>
    </recommendedName>
</protein>
<organism evidence="4">
    <name type="scientific">Schizophyllum commune (strain H4-8 / FGSC 9210)</name>
    <name type="common">Split gill fungus</name>
    <dbReference type="NCBI Taxonomy" id="578458"/>
    <lineage>
        <taxon>Eukaryota</taxon>
        <taxon>Fungi</taxon>
        <taxon>Dikarya</taxon>
        <taxon>Basidiomycota</taxon>
        <taxon>Agaricomycotina</taxon>
        <taxon>Agaricomycetes</taxon>
        <taxon>Agaricomycetidae</taxon>
        <taxon>Agaricales</taxon>
        <taxon>Schizophyllaceae</taxon>
        <taxon>Schizophyllum</taxon>
    </lineage>
</organism>
<dbReference type="OMA" id="GKYANTW"/>
<dbReference type="EMBL" id="GL377303">
    <property type="protein sequence ID" value="EFJ00662.1"/>
    <property type="molecule type" value="Genomic_DNA"/>
</dbReference>
<dbReference type="InterPro" id="IPR001810">
    <property type="entry name" value="F-box_dom"/>
</dbReference>
<keyword evidence="4" id="KW-1185">Reference proteome</keyword>
<dbReference type="AlphaFoldDB" id="D8PTX8"/>
<feature type="compositionally biased region" description="Basic and acidic residues" evidence="1">
    <location>
        <begin position="70"/>
        <end position="82"/>
    </location>
</feature>
<feature type="compositionally biased region" description="Low complexity" evidence="1">
    <location>
        <begin position="1"/>
        <end position="17"/>
    </location>
</feature>
<dbReference type="PROSITE" id="PS50181">
    <property type="entry name" value="FBOX"/>
    <property type="match status" value="1"/>
</dbReference>
<dbReference type="InterPro" id="IPR036047">
    <property type="entry name" value="F-box-like_dom_sf"/>
</dbReference>
<proteinExistence type="predicted"/>
<accession>D8PTX8</accession>
<reference evidence="3 4" key="1">
    <citation type="journal article" date="2010" name="Nat. Biotechnol.">
        <title>Genome sequence of the model mushroom Schizophyllum commune.</title>
        <authorList>
            <person name="Ohm R.A."/>
            <person name="de Jong J.F."/>
            <person name="Lugones L.G."/>
            <person name="Aerts A."/>
            <person name="Kothe E."/>
            <person name="Stajich J.E."/>
            <person name="de Vries R.P."/>
            <person name="Record E."/>
            <person name="Levasseur A."/>
            <person name="Baker S.E."/>
            <person name="Bartholomew K.A."/>
            <person name="Coutinho P.M."/>
            <person name="Erdmann S."/>
            <person name="Fowler T.J."/>
            <person name="Gathman A.C."/>
            <person name="Lombard V."/>
            <person name="Henrissat B."/>
            <person name="Knabe N."/>
            <person name="Kuees U."/>
            <person name="Lilly W.W."/>
            <person name="Lindquist E."/>
            <person name="Lucas S."/>
            <person name="Magnuson J.K."/>
            <person name="Piumi F."/>
            <person name="Raudaskoski M."/>
            <person name="Salamov A."/>
            <person name="Schmutz J."/>
            <person name="Schwarze F.W.M.R."/>
            <person name="vanKuyk P.A."/>
            <person name="Horton J.S."/>
            <person name="Grigoriev I.V."/>
            <person name="Woesten H.A.B."/>
        </authorList>
    </citation>
    <scope>NUCLEOTIDE SEQUENCE [LARGE SCALE GENOMIC DNA]</scope>
    <source>
        <strain evidence="4">H4-8 / FGSC 9210</strain>
    </source>
</reference>
<evidence type="ECO:0000313" key="3">
    <source>
        <dbReference type="EMBL" id="EFJ00662.1"/>
    </source>
</evidence>
<dbReference type="Proteomes" id="UP000007431">
    <property type="component" value="Unassembled WGS sequence"/>
</dbReference>